<dbReference type="Gene3D" id="3.40.50.300">
    <property type="entry name" value="P-loop containing nucleotide triphosphate hydrolases"/>
    <property type="match status" value="1"/>
</dbReference>
<protein>
    <submittedName>
        <fullName evidence="3">RecA-superfamily ATPase possibly involved in signal transduction</fullName>
    </submittedName>
</protein>
<evidence type="ECO:0000313" key="4">
    <source>
        <dbReference type="Proteomes" id="UP000027153"/>
    </source>
</evidence>
<dbReference type="OrthoDB" id="49711at2157"/>
<dbReference type="SUPFAM" id="SSF52540">
    <property type="entry name" value="P-loop containing nucleoside triphosphate hydrolases"/>
    <property type="match status" value="1"/>
</dbReference>
<proteinExistence type="predicted"/>
<dbReference type="InterPro" id="IPR027417">
    <property type="entry name" value="P-loop_NTPase"/>
</dbReference>
<dbReference type="GO" id="GO:0005524">
    <property type="term" value="F:ATP binding"/>
    <property type="evidence" value="ECO:0007669"/>
    <property type="project" value="UniProtKB-KW"/>
</dbReference>
<dbReference type="PANTHER" id="PTHR43637">
    <property type="entry name" value="UPF0273 PROTEIN TM_0370"/>
    <property type="match status" value="1"/>
</dbReference>
<dbReference type="RefSeq" id="WP_102044970.1">
    <property type="nucleotide sequence ID" value="NZ_JMIY01000003.1"/>
</dbReference>
<evidence type="ECO:0000313" key="3">
    <source>
        <dbReference type="EMBL" id="KCZ72329.1"/>
    </source>
</evidence>
<dbReference type="Pfam" id="PF23442">
    <property type="entry name" value="DUF7125"/>
    <property type="match status" value="1"/>
</dbReference>
<gene>
    <name evidence="3" type="ORF">ANME2D_01735</name>
</gene>
<keyword evidence="2" id="KW-0067">ATP-binding</keyword>
<accession>A0A062V996</accession>
<keyword evidence="1" id="KW-0547">Nucleotide-binding</keyword>
<dbReference type="AlphaFoldDB" id="A0A062V996"/>
<evidence type="ECO:0000256" key="1">
    <source>
        <dbReference type="ARBA" id="ARBA00022741"/>
    </source>
</evidence>
<dbReference type="Proteomes" id="UP000027153">
    <property type="component" value="Unassembled WGS sequence"/>
</dbReference>
<evidence type="ECO:0000256" key="2">
    <source>
        <dbReference type="ARBA" id="ARBA00022840"/>
    </source>
</evidence>
<comment type="caution">
    <text evidence="3">The sequence shown here is derived from an EMBL/GenBank/DDBJ whole genome shotgun (WGS) entry which is preliminary data.</text>
</comment>
<dbReference type="EMBL" id="JMIY01000003">
    <property type="protein sequence ID" value="KCZ72329.1"/>
    <property type="molecule type" value="Genomic_DNA"/>
</dbReference>
<name>A0A062V996_9EURY</name>
<organism evidence="3 4">
    <name type="scientific">Candidatus Methanoperedens nitratireducens</name>
    <dbReference type="NCBI Taxonomy" id="1392998"/>
    <lineage>
        <taxon>Archaea</taxon>
        <taxon>Methanobacteriati</taxon>
        <taxon>Methanobacteriota</taxon>
        <taxon>Stenosarchaea group</taxon>
        <taxon>Methanomicrobia</taxon>
        <taxon>Methanosarcinales</taxon>
        <taxon>ANME-2 cluster</taxon>
        <taxon>Candidatus Methanoperedentaceae</taxon>
        <taxon>Candidatus Methanoperedens</taxon>
    </lineage>
</organism>
<sequence length="267" mass="30263">MSKEKKATLVQISAENQTKEAPAVDLIEEKAPEQINRETAISILDRTLGGGLPSGSMVYIFSDARSMGEVFLYQFTQARKSYYFSNDRHPKYVLRDIQNYGFETNNIVFVDIYSAYYITAHGEIVDNIGNELIDAKIVEFTESNLRKIMAEAEGMDVNIIFDSFSFYLDLNVNPGIIKRLINVIYETTKKLNCLSFLYGLKDTHEKNLENGTLKSCDVIFEIETEKNSEKVSNHLLIPKLRGRAQATETLRFIVGDGIQIDTTKDIA</sequence>
<dbReference type="InterPro" id="IPR055549">
    <property type="entry name" value="DUF7125"/>
</dbReference>
<reference evidence="3 4" key="1">
    <citation type="journal article" date="2013" name="Nature">
        <title>Anaerobic oxidation of methane coupled to nitrate reduction in a novel archaeal lineage.</title>
        <authorList>
            <person name="Haroon M.F."/>
            <person name="Hu S."/>
            <person name="Shi Y."/>
            <person name="Imelfort M."/>
            <person name="Keller J."/>
            <person name="Hugenholtz P."/>
            <person name="Yuan Z."/>
            <person name="Tyson G.W."/>
        </authorList>
    </citation>
    <scope>NUCLEOTIDE SEQUENCE [LARGE SCALE GENOMIC DNA]</scope>
    <source>
        <strain evidence="3 4">ANME-2d</strain>
    </source>
</reference>
<keyword evidence="4" id="KW-1185">Reference proteome</keyword>